<proteinExistence type="predicted"/>
<dbReference type="Gene3D" id="1.20.120.1780">
    <property type="entry name" value="UbiA prenyltransferase"/>
    <property type="match status" value="1"/>
</dbReference>
<evidence type="ECO:0000313" key="8">
    <source>
        <dbReference type="Proteomes" id="UP000263900"/>
    </source>
</evidence>
<dbReference type="GO" id="GO:0016765">
    <property type="term" value="F:transferase activity, transferring alkyl or aryl (other than methyl) groups"/>
    <property type="evidence" value="ECO:0007669"/>
    <property type="project" value="InterPro"/>
</dbReference>
<dbReference type="Proteomes" id="UP000263900">
    <property type="component" value="Chromosome"/>
</dbReference>
<keyword evidence="5 6" id="KW-0472">Membrane</keyword>
<dbReference type="EMBL" id="CP032157">
    <property type="protein sequence ID" value="AXY74482.1"/>
    <property type="molecule type" value="Genomic_DNA"/>
</dbReference>
<evidence type="ECO:0000256" key="3">
    <source>
        <dbReference type="ARBA" id="ARBA00022692"/>
    </source>
</evidence>
<dbReference type="GO" id="GO:0016020">
    <property type="term" value="C:membrane"/>
    <property type="evidence" value="ECO:0007669"/>
    <property type="project" value="UniProtKB-SubCell"/>
</dbReference>
<dbReference type="PANTHER" id="PTHR42723:SF1">
    <property type="entry name" value="CHLOROPHYLL SYNTHASE, CHLOROPLASTIC"/>
    <property type="match status" value="1"/>
</dbReference>
<feature type="transmembrane region" description="Helical" evidence="6">
    <location>
        <begin position="298"/>
        <end position="314"/>
    </location>
</feature>
<dbReference type="NCBIfam" id="NF009513">
    <property type="entry name" value="PRK12872.1-3"/>
    <property type="match status" value="1"/>
</dbReference>
<evidence type="ECO:0000256" key="6">
    <source>
        <dbReference type="SAM" id="Phobius"/>
    </source>
</evidence>
<dbReference type="RefSeq" id="WP_119050369.1">
    <property type="nucleotide sequence ID" value="NZ_CP032157.1"/>
</dbReference>
<evidence type="ECO:0000256" key="2">
    <source>
        <dbReference type="ARBA" id="ARBA00022475"/>
    </source>
</evidence>
<dbReference type="PANTHER" id="PTHR42723">
    <property type="entry name" value="CHLOROPHYLL SYNTHASE"/>
    <property type="match status" value="1"/>
</dbReference>
<keyword evidence="2" id="KW-1003">Cell membrane</keyword>
<keyword evidence="8" id="KW-1185">Reference proteome</keyword>
<gene>
    <name evidence="7" type="ORF">D3H65_11045</name>
</gene>
<keyword evidence="7" id="KW-0830">Ubiquinone</keyword>
<dbReference type="AlphaFoldDB" id="A0A3B7MJ80"/>
<dbReference type="Gene3D" id="1.10.357.140">
    <property type="entry name" value="UbiA prenyltransferase"/>
    <property type="match status" value="1"/>
</dbReference>
<keyword evidence="3 6" id="KW-0812">Transmembrane</keyword>
<evidence type="ECO:0000256" key="5">
    <source>
        <dbReference type="ARBA" id="ARBA00023136"/>
    </source>
</evidence>
<dbReference type="InterPro" id="IPR000537">
    <property type="entry name" value="UbiA_prenyltransferase"/>
</dbReference>
<evidence type="ECO:0000313" key="7">
    <source>
        <dbReference type="EMBL" id="AXY74482.1"/>
    </source>
</evidence>
<dbReference type="KEGG" id="pseg:D3H65_11045"/>
<feature type="transmembrane region" description="Helical" evidence="6">
    <location>
        <begin position="148"/>
        <end position="167"/>
    </location>
</feature>
<dbReference type="CDD" id="cd13961">
    <property type="entry name" value="PT_UbiA_DGGGPS"/>
    <property type="match status" value="1"/>
</dbReference>
<feature type="transmembrane region" description="Helical" evidence="6">
    <location>
        <begin position="226"/>
        <end position="252"/>
    </location>
</feature>
<accession>A0A3B7MJ80</accession>
<dbReference type="InterPro" id="IPR050475">
    <property type="entry name" value="Prenyltransferase_related"/>
</dbReference>
<keyword evidence="4 6" id="KW-1133">Transmembrane helix</keyword>
<feature type="transmembrane region" description="Helical" evidence="6">
    <location>
        <begin position="12"/>
        <end position="36"/>
    </location>
</feature>
<dbReference type="OrthoDB" id="9811562at2"/>
<feature type="transmembrane region" description="Helical" evidence="6">
    <location>
        <begin position="42"/>
        <end position="66"/>
    </location>
</feature>
<feature type="transmembrane region" description="Helical" evidence="6">
    <location>
        <begin position="93"/>
        <end position="112"/>
    </location>
</feature>
<dbReference type="InterPro" id="IPR044878">
    <property type="entry name" value="UbiA_sf"/>
</dbReference>
<feature type="transmembrane region" description="Helical" evidence="6">
    <location>
        <begin position="187"/>
        <end position="205"/>
    </location>
</feature>
<comment type="subcellular location">
    <subcellularLocation>
        <location evidence="1">Membrane</location>
        <topology evidence="1">Multi-pass membrane protein</topology>
    </subcellularLocation>
</comment>
<sequence>MKLLVAFLRLVRTLNLVFIAFTQLLFLYCIVIPVFQQANMPLIIPISQIVILVVASVLIAAGGYIINDYFDLNIDQVNKPGKLVVEKHIKRRWAIVWHFVLSTAGILLSAWVAWKTRIWWLAPANVCCVIALWFYSTTFKRKLLSGNIIISLLTAWTVMVVGFMVHYKVIKTPGLSGLVQASKIMRITFLYAGFAFIISLIREVIKDIEDMAGDAKYGCRTMPIVWGVNVSKVFTGTWIVVLVAALFIVQAYVLTFEWWGSALYCVLLIIIPLLYILRKLYTAQSSREFHVLSNWVKLVMLTGIVSMIFFKIYFA</sequence>
<evidence type="ECO:0000256" key="1">
    <source>
        <dbReference type="ARBA" id="ARBA00004141"/>
    </source>
</evidence>
<protein>
    <submittedName>
        <fullName evidence="7">Ubiquinone biosynthesis protein UbiA</fullName>
    </submittedName>
</protein>
<dbReference type="Pfam" id="PF01040">
    <property type="entry name" value="UbiA"/>
    <property type="match status" value="1"/>
</dbReference>
<reference evidence="7 8" key="1">
    <citation type="submission" date="2018-09" db="EMBL/GenBank/DDBJ databases">
        <title>Genome sequencing of strain 6GH32-13.</title>
        <authorList>
            <person name="Weon H.-Y."/>
            <person name="Heo J."/>
            <person name="Kwon S.-W."/>
        </authorList>
    </citation>
    <scope>NUCLEOTIDE SEQUENCE [LARGE SCALE GENOMIC DNA]</scope>
    <source>
        <strain evidence="7 8">5GH32-13</strain>
    </source>
</reference>
<name>A0A3B7MJ80_9BACT</name>
<feature type="transmembrane region" description="Helical" evidence="6">
    <location>
        <begin position="118"/>
        <end position="136"/>
    </location>
</feature>
<organism evidence="7 8">
    <name type="scientific">Paraflavitalea soli</name>
    <dbReference type="NCBI Taxonomy" id="2315862"/>
    <lineage>
        <taxon>Bacteria</taxon>
        <taxon>Pseudomonadati</taxon>
        <taxon>Bacteroidota</taxon>
        <taxon>Chitinophagia</taxon>
        <taxon>Chitinophagales</taxon>
        <taxon>Chitinophagaceae</taxon>
        <taxon>Paraflavitalea</taxon>
    </lineage>
</organism>
<evidence type="ECO:0000256" key="4">
    <source>
        <dbReference type="ARBA" id="ARBA00022989"/>
    </source>
</evidence>
<feature type="transmembrane region" description="Helical" evidence="6">
    <location>
        <begin position="258"/>
        <end position="277"/>
    </location>
</feature>